<evidence type="ECO:0000313" key="3">
    <source>
        <dbReference type="Proteomes" id="UP000007266"/>
    </source>
</evidence>
<evidence type="ECO:0000256" key="1">
    <source>
        <dbReference type="SAM" id="MobiDB-lite"/>
    </source>
</evidence>
<reference evidence="2 3" key="1">
    <citation type="journal article" date="2008" name="Nature">
        <title>The genome of the model beetle and pest Tribolium castaneum.</title>
        <authorList>
            <consortium name="Tribolium Genome Sequencing Consortium"/>
            <person name="Richards S."/>
            <person name="Gibbs R.A."/>
            <person name="Weinstock G.M."/>
            <person name="Brown S.J."/>
            <person name="Denell R."/>
            <person name="Beeman R.W."/>
            <person name="Gibbs R."/>
            <person name="Beeman R.W."/>
            <person name="Brown S.J."/>
            <person name="Bucher G."/>
            <person name="Friedrich M."/>
            <person name="Grimmelikhuijzen C.J."/>
            <person name="Klingler M."/>
            <person name="Lorenzen M."/>
            <person name="Richards S."/>
            <person name="Roth S."/>
            <person name="Schroder R."/>
            <person name="Tautz D."/>
            <person name="Zdobnov E.M."/>
            <person name="Muzny D."/>
            <person name="Gibbs R.A."/>
            <person name="Weinstock G.M."/>
            <person name="Attaway T."/>
            <person name="Bell S."/>
            <person name="Buhay C.J."/>
            <person name="Chandrabose M.N."/>
            <person name="Chavez D."/>
            <person name="Clerk-Blankenburg K.P."/>
            <person name="Cree A."/>
            <person name="Dao M."/>
            <person name="Davis C."/>
            <person name="Chacko J."/>
            <person name="Dinh H."/>
            <person name="Dugan-Rocha S."/>
            <person name="Fowler G."/>
            <person name="Garner T.T."/>
            <person name="Garnes J."/>
            <person name="Gnirke A."/>
            <person name="Hawes A."/>
            <person name="Hernandez J."/>
            <person name="Hines S."/>
            <person name="Holder M."/>
            <person name="Hume J."/>
            <person name="Jhangiani S.N."/>
            <person name="Joshi V."/>
            <person name="Khan Z.M."/>
            <person name="Jackson L."/>
            <person name="Kovar C."/>
            <person name="Kowis A."/>
            <person name="Lee S."/>
            <person name="Lewis L.R."/>
            <person name="Margolis J."/>
            <person name="Morgan M."/>
            <person name="Nazareth L.V."/>
            <person name="Nguyen N."/>
            <person name="Okwuonu G."/>
            <person name="Parker D."/>
            <person name="Richards S."/>
            <person name="Ruiz S.J."/>
            <person name="Santibanez J."/>
            <person name="Savard J."/>
            <person name="Scherer S.E."/>
            <person name="Schneider B."/>
            <person name="Sodergren E."/>
            <person name="Tautz D."/>
            <person name="Vattahil S."/>
            <person name="Villasana D."/>
            <person name="White C.S."/>
            <person name="Wright R."/>
            <person name="Park Y."/>
            <person name="Beeman R.W."/>
            <person name="Lord J."/>
            <person name="Oppert B."/>
            <person name="Lorenzen M."/>
            <person name="Brown S."/>
            <person name="Wang L."/>
            <person name="Savard J."/>
            <person name="Tautz D."/>
            <person name="Richards S."/>
            <person name="Weinstock G."/>
            <person name="Gibbs R.A."/>
            <person name="Liu Y."/>
            <person name="Worley K."/>
            <person name="Weinstock G."/>
            <person name="Elsik C.G."/>
            <person name="Reese J.T."/>
            <person name="Elhaik E."/>
            <person name="Landan G."/>
            <person name="Graur D."/>
            <person name="Arensburger P."/>
            <person name="Atkinson P."/>
            <person name="Beeman R.W."/>
            <person name="Beidler J."/>
            <person name="Brown S.J."/>
            <person name="Demuth J.P."/>
            <person name="Drury D.W."/>
            <person name="Du Y.Z."/>
            <person name="Fujiwara H."/>
            <person name="Lorenzen M."/>
            <person name="Maselli V."/>
            <person name="Osanai M."/>
            <person name="Park Y."/>
            <person name="Robertson H.M."/>
            <person name="Tu Z."/>
            <person name="Wang J.J."/>
            <person name="Wang S."/>
            <person name="Richards S."/>
            <person name="Song H."/>
            <person name="Zhang L."/>
            <person name="Sodergren E."/>
            <person name="Werner D."/>
            <person name="Stanke M."/>
            <person name="Morgenstern B."/>
            <person name="Solovyev V."/>
            <person name="Kosarev P."/>
            <person name="Brown G."/>
            <person name="Chen H.C."/>
            <person name="Ermolaeva O."/>
            <person name="Hlavina W."/>
            <person name="Kapustin Y."/>
            <person name="Kiryutin B."/>
            <person name="Kitts P."/>
            <person name="Maglott D."/>
            <person name="Pruitt K."/>
            <person name="Sapojnikov V."/>
            <person name="Souvorov A."/>
            <person name="Mackey A.J."/>
            <person name="Waterhouse R.M."/>
            <person name="Wyder S."/>
            <person name="Zdobnov E.M."/>
            <person name="Zdobnov E.M."/>
            <person name="Wyder S."/>
            <person name="Kriventseva E.V."/>
            <person name="Kadowaki T."/>
            <person name="Bork P."/>
            <person name="Aranda M."/>
            <person name="Bao R."/>
            <person name="Beermann A."/>
            <person name="Berns N."/>
            <person name="Bolognesi R."/>
            <person name="Bonneton F."/>
            <person name="Bopp D."/>
            <person name="Brown S.J."/>
            <person name="Bucher G."/>
            <person name="Butts T."/>
            <person name="Chaumot A."/>
            <person name="Denell R.E."/>
            <person name="Ferrier D.E."/>
            <person name="Friedrich M."/>
            <person name="Gordon C.M."/>
            <person name="Jindra M."/>
            <person name="Klingler M."/>
            <person name="Lan Q."/>
            <person name="Lattorff H.M."/>
            <person name="Laudet V."/>
            <person name="von Levetsow C."/>
            <person name="Liu Z."/>
            <person name="Lutz R."/>
            <person name="Lynch J.A."/>
            <person name="da Fonseca R.N."/>
            <person name="Posnien N."/>
            <person name="Reuter R."/>
            <person name="Roth S."/>
            <person name="Savard J."/>
            <person name="Schinko J.B."/>
            <person name="Schmitt C."/>
            <person name="Schoppmeier M."/>
            <person name="Schroder R."/>
            <person name="Shippy T.D."/>
            <person name="Simonnet F."/>
            <person name="Marques-Souza H."/>
            <person name="Tautz D."/>
            <person name="Tomoyasu Y."/>
            <person name="Trauner J."/>
            <person name="Van der Zee M."/>
            <person name="Vervoort M."/>
            <person name="Wittkopp N."/>
            <person name="Wimmer E.A."/>
            <person name="Yang X."/>
            <person name="Jones A.K."/>
            <person name="Sattelle D.B."/>
            <person name="Ebert P.R."/>
            <person name="Nelson D."/>
            <person name="Scott J.G."/>
            <person name="Beeman R.W."/>
            <person name="Muthukrishnan S."/>
            <person name="Kramer K.J."/>
            <person name="Arakane Y."/>
            <person name="Beeman R.W."/>
            <person name="Zhu Q."/>
            <person name="Hogenkamp D."/>
            <person name="Dixit R."/>
            <person name="Oppert B."/>
            <person name="Jiang H."/>
            <person name="Zou Z."/>
            <person name="Marshall J."/>
            <person name="Elpidina E."/>
            <person name="Vinokurov K."/>
            <person name="Oppert C."/>
            <person name="Zou Z."/>
            <person name="Evans J."/>
            <person name="Lu Z."/>
            <person name="Zhao P."/>
            <person name="Sumathipala N."/>
            <person name="Altincicek B."/>
            <person name="Vilcinskas A."/>
            <person name="Williams M."/>
            <person name="Hultmark D."/>
            <person name="Hetru C."/>
            <person name="Jiang H."/>
            <person name="Grimmelikhuijzen C.J."/>
            <person name="Hauser F."/>
            <person name="Cazzamali G."/>
            <person name="Williamson M."/>
            <person name="Park Y."/>
            <person name="Li B."/>
            <person name="Tanaka Y."/>
            <person name="Predel R."/>
            <person name="Neupert S."/>
            <person name="Schachtner J."/>
            <person name="Verleyen P."/>
            <person name="Raible F."/>
            <person name="Bork P."/>
            <person name="Friedrich M."/>
            <person name="Walden K.K."/>
            <person name="Robertson H.M."/>
            <person name="Angeli S."/>
            <person name="Foret S."/>
            <person name="Bucher G."/>
            <person name="Schuetz S."/>
            <person name="Maleszka R."/>
            <person name="Wimmer E.A."/>
            <person name="Beeman R.W."/>
            <person name="Lorenzen M."/>
            <person name="Tomoyasu Y."/>
            <person name="Miller S.C."/>
            <person name="Grossmann D."/>
            <person name="Bucher G."/>
        </authorList>
    </citation>
    <scope>NUCLEOTIDE SEQUENCE [LARGE SCALE GENOMIC DNA]</scope>
    <source>
        <strain evidence="2 3">Georgia GA2</strain>
    </source>
</reference>
<protein>
    <submittedName>
        <fullName evidence="2">Uncharacterized protein</fullName>
    </submittedName>
</protein>
<feature type="region of interest" description="Disordered" evidence="1">
    <location>
        <begin position="59"/>
        <end position="84"/>
    </location>
</feature>
<name>D6W932_TRICA</name>
<gene>
    <name evidence="2" type="primary">GLEAN_00914</name>
    <name evidence="2" type="ORF">TcasGA2_TC000914</name>
</gene>
<organism evidence="2 3">
    <name type="scientific">Tribolium castaneum</name>
    <name type="common">Red flour beetle</name>
    <dbReference type="NCBI Taxonomy" id="7070"/>
    <lineage>
        <taxon>Eukaryota</taxon>
        <taxon>Metazoa</taxon>
        <taxon>Ecdysozoa</taxon>
        <taxon>Arthropoda</taxon>
        <taxon>Hexapoda</taxon>
        <taxon>Insecta</taxon>
        <taxon>Pterygota</taxon>
        <taxon>Neoptera</taxon>
        <taxon>Endopterygota</taxon>
        <taxon>Coleoptera</taxon>
        <taxon>Polyphaga</taxon>
        <taxon>Cucujiformia</taxon>
        <taxon>Tenebrionidae</taxon>
        <taxon>Tenebrionidae incertae sedis</taxon>
        <taxon>Tribolium</taxon>
    </lineage>
</organism>
<reference evidence="2 3" key="2">
    <citation type="journal article" date="2010" name="Nucleic Acids Res.">
        <title>BeetleBase in 2010: revisions to provide comprehensive genomic information for Tribolium castaneum.</title>
        <authorList>
            <person name="Kim H.S."/>
            <person name="Murphy T."/>
            <person name="Xia J."/>
            <person name="Caragea D."/>
            <person name="Park Y."/>
            <person name="Beeman R.W."/>
            <person name="Lorenzen M.D."/>
            <person name="Butcher S."/>
            <person name="Manak J.R."/>
            <person name="Brown S.J."/>
        </authorList>
    </citation>
    <scope>GENOME REANNOTATION</scope>
    <source>
        <strain evidence="2 3">Georgia GA2</strain>
    </source>
</reference>
<dbReference type="AlphaFoldDB" id="D6W932"/>
<dbReference type="Proteomes" id="UP000007266">
    <property type="component" value="Linkage group 2"/>
</dbReference>
<dbReference type="HOGENOM" id="CLU_2530389_0_0_1"/>
<sequence>MSEIASWWVDDGINIQSCSRVPSAAPLKYDSITLWDKMNRIHHFDVFVRFVLLPRRLKNPKGNEKCGNPQCTGAGPPNPSNVIA</sequence>
<proteinExistence type="predicted"/>
<keyword evidence="3" id="KW-1185">Reference proteome</keyword>
<evidence type="ECO:0000313" key="2">
    <source>
        <dbReference type="EMBL" id="EEZ98435.1"/>
    </source>
</evidence>
<dbReference type="EMBL" id="KQ971312">
    <property type="protein sequence ID" value="EEZ98435.1"/>
    <property type="molecule type" value="Genomic_DNA"/>
</dbReference>
<accession>D6W932</accession>